<gene>
    <name evidence="9" type="ORF">L0U89_19610</name>
</gene>
<keyword evidence="10" id="KW-1185">Reference proteome</keyword>
<evidence type="ECO:0000256" key="2">
    <source>
        <dbReference type="ARBA" id="ARBA00022475"/>
    </source>
</evidence>
<proteinExistence type="predicted"/>
<dbReference type="InterPro" id="IPR025857">
    <property type="entry name" value="MacB_PCD"/>
</dbReference>
<evidence type="ECO:0000256" key="4">
    <source>
        <dbReference type="ARBA" id="ARBA00022989"/>
    </source>
</evidence>
<comment type="subcellular location">
    <subcellularLocation>
        <location evidence="1">Cell membrane</location>
        <topology evidence="1">Multi-pass membrane protein</topology>
    </subcellularLocation>
</comment>
<dbReference type="PANTHER" id="PTHR30572:SF18">
    <property type="entry name" value="ABC-TYPE MACROLIDE FAMILY EXPORT SYSTEM PERMEASE COMPONENT 2"/>
    <property type="match status" value="1"/>
</dbReference>
<feature type="transmembrane region" description="Helical" evidence="6">
    <location>
        <begin position="678"/>
        <end position="702"/>
    </location>
</feature>
<evidence type="ECO:0000256" key="1">
    <source>
        <dbReference type="ARBA" id="ARBA00004651"/>
    </source>
</evidence>
<evidence type="ECO:0000259" key="7">
    <source>
        <dbReference type="Pfam" id="PF02687"/>
    </source>
</evidence>
<feature type="transmembrane region" description="Helical" evidence="6">
    <location>
        <begin position="372"/>
        <end position="400"/>
    </location>
</feature>
<dbReference type="EMBL" id="JAKEVZ010000025">
    <property type="protein sequence ID" value="MCF1753278.1"/>
    <property type="molecule type" value="Genomic_DNA"/>
</dbReference>
<keyword evidence="4 6" id="KW-1133">Transmembrane helix</keyword>
<evidence type="ECO:0000313" key="10">
    <source>
        <dbReference type="Proteomes" id="UP001201449"/>
    </source>
</evidence>
<dbReference type="Pfam" id="PF12704">
    <property type="entry name" value="MacB_PCD"/>
    <property type="match status" value="1"/>
</dbReference>
<accession>A0ABS9C2H1</accession>
<feature type="domain" description="MacB-like periplasmic core" evidence="8">
    <location>
        <begin position="22"/>
        <end position="242"/>
    </location>
</feature>
<dbReference type="PANTHER" id="PTHR30572">
    <property type="entry name" value="MEMBRANE COMPONENT OF TRANSPORTER-RELATED"/>
    <property type="match status" value="1"/>
</dbReference>
<evidence type="ECO:0000256" key="3">
    <source>
        <dbReference type="ARBA" id="ARBA00022692"/>
    </source>
</evidence>
<name>A0ABS9C2H1_9BACT</name>
<feature type="domain" description="ABC3 transporter permease C-terminal" evidence="7">
    <location>
        <begin position="296"/>
        <end position="410"/>
    </location>
</feature>
<dbReference type="Proteomes" id="UP001201449">
    <property type="component" value="Unassembled WGS sequence"/>
</dbReference>
<dbReference type="InterPro" id="IPR003838">
    <property type="entry name" value="ABC3_permease_C"/>
</dbReference>
<feature type="transmembrane region" description="Helical" evidence="6">
    <location>
        <begin position="722"/>
        <end position="747"/>
    </location>
</feature>
<feature type="transmembrane region" description="Helical" evidence="6">
    <location>
        <begin position="21"/>
        <end position="43"/>
    </location>
</feature>
<feature type="transmembrane region" description="Helical" evidence="6">
    <location>
        <begin position="334"/>
        <end position="360"/>
    </location>
</feature>
<comment type="caution">
    <text evidence="9">The sequence shown here is derived from an EMBL/GenBank/DDBJ whole genome shotgun (WGS) entry which is preliminary data.</text>
</comment>
<dbReference type="InterPro" id="IPR050250">
    <property type="entry name" value="Macrolide_Exporter_MacB"/>
</dbReference>
<feature type="transmembrane region" description="Helical" evidence="6">
    <location>
        <begin position="767"/>
        <end position="791"/>
    </location>
</feature>
<keyword evidence="2" id="KW-1003">Cell membrane</keyword>
<protein>
    <submittedName>
        <fullName evidence="9">ABC transporter permease</fullName>
    </submittedName>
</protein>
<dbReference type="Pfam" id="PF02687">
    <property type="entry name" value="FtsX"/>
    <property type="match status" value="2"/>
</dbReference>
<evidence type="ECO:0000259" key="8">
    <source>
        <dbReference type="Pfam" id="PF12704"/>
    </source>
</evidence>
<feature type="transmembrane region" description="Helical" evidence="6">
    <location>
        <begin position="288"/>
        <end position="309"/>
    </location>
</feature>
<feature type="domain" description="ABC3 transporter permease C-terminal" evidence="7">
    <location>
        <begin position="681"/>
        <end position="791"/>
    </location>
</feature>
<evidence type="ECO:0000256" key="6">
    <source>
        <dbReference type="SAM" id="Phobius"/>
    </source>
</evidence>
<sequence>MKILSYLKVAVRNLRKRKGFALINIFSLALGLTGGIYMLVFAIDELSFDRFHVNGERIYRVNSLFRDIKTGEEGYNSTNAWPIGKVLESDFPEVEKVVYIANWPQMDLYQDRQRFDHRMFFASKEMLEVFSFGMKKGNAESALQEPYQVVLSEELAKKFFPGRDALNQELMLEDSIPLRVSGVVANVPQNSHIQFDFLVSFATLEALTQMQYEDGWGNFNLHNYVLLREDADAAAFSEKTKNLYMDRMGDMYKSWGSEVQLLLEPLGDIYLKSESGNGLGNIGSMDRLWLVIGICSFAILLACINFINLSTARSMDRAKEVGLRKVVGSSRGGLVIQFLAEAFVLTLLAFLLALLLANVLMPLFNELLDKSYTLAVLGSIEVVFGLIALLMLITFLAGYYPAIALSAMQPIKVLKGKFTASASGLQLRRGLVVLQFFISVSLLMGTIVVLDQLQFMQQKNLGFDKDQILVLNTNRIPGSKVAALKNELQQLTAVQEVSYANGIPGRPGWIGQIAYPEGREKENPTSVEYLAVDEDYIKTLGLELIAGRDFDANRVTDLDEGLILNEKAVALFGWNSPEEALGKRIVSPSTTPQGVVIGVVKDYHQLGVQQNIHGIAMDVAPQYAYRMVVKFDPAQSIGLLEQIEGKWESLFGKEDFQYFFLNEDFDRLYRSEVILSKMFNLFAIATFLISIVGLLGLVSYMIQTRNKELGIRKILGAGGGQIVALLSKDFIVLVVIAAILALPTVAYLSSKWLKDFAFQTKLPLGTFALVVLGTVVGTLLLVTVQAIKAYYSNTMQALKSE</sequence>
<keyword evidence="3 6" id="KW-0812">Transmembrane</keyword>
<dbReference type="RefSeq" id="WP_234863081.1">
    <property type="nucleotide sequence ID" value="NZ_JAKEVZ010000025.1"/>
</dbReference>
<organism evidence="9 10">
    <name type="scientific">Mariniradius sediminis</name>
    <dbReference type="NCBI Taxonomy" id="2909237"/>
    <lineage>
        <taxon>Bacteria</taxon>
        <taxon>Pseudomonadati</taxon>
        <taxon>Bacteroidota</taxon>
        <taxon>Cytophagia</taxon>
        <taxon>Cytophagales</taxon>
        <taxon>Cyclobacteriaceae</taxon>
        <taxon>Mariniradius</taxon>
    </lineage>
</organism>
<evidence type="ECO:0000256" key="5">
    <source>
        <dbReference type="ARBA" id="ARBA00023136"/>
    </source>
</evidence>
<keyword evidence="5 6" id="KW-0472">Membrane</keyword>
<reference evidence="9 10" key="1">
    <citation type="submission" date="2022-01" db="EMBL/GenBank/DDBJ databases">
        <title>Mariniradius saccharolyticus sp. nov., isolated from sediment of a river.</title>
        <authorList>
            <person name="Liu H."/>
        </authorList>
    </citation>
    <scope>NUCLEOTIDE SEQUENCE [LARGE SCALE GENOMIC DNA]</scope>
    <source>
        <strain evidence="9 10">RY-2</strain>
    </source>
</reference>
<evidence type="ECO:0000313" key="9">
    <source>
        <dbReference type="EMBL" id="MCF1753278.1"/>
    </source>
</evidence>
<feature type="transmembrane region" description="Helical" evidence="6">
    <location>
        <begin position="431"/>
        <end position="450"/>
    </location>
</feature>